<evidence type="ECO:0000313" key="2">
    <source>
        <dbReference type="Proteomes" id="UP000887116"/>
    </source>
</evidence>
<sequence length="115" mass="13085">MFEGARKNIWSDLSKGVEAGHSFEMNEIVELAKQTSLDGVNVENVEEILQETAKLWTNLLKVTQILTGVQKTRRGVMDTLSTYQPLPSERKRKTQITLDTFLIKMQEIGNTEDTE</sequence>
<evidence type="ECO:0000313" key="1">
    <source>
        <dbReference type="EMBL" id="GFQ83295.1"/>
    </source>
</evidence>
<accession>A0A8X6IUF0</accession>
<dbReference type="EMBL" id="BMAO01022636">
    <property type="protein sequence ID" value="GFQ83295.1"/>
    <property type="molecule type" value="Genomic_DNA"/>
</dbReference>
<name>A0A8X6IUF0_TRICU</name>
<proteinExistence type="predicted"/>
<dbReference type="AlphaFoldDB" id="A0A8X6IUF0"/>
<comment type="caution">
    <text evidence="1">The sequence shown here is derived from an EMBL/GenBank/DDBJ whole genome shotgun (WGS) entry which is preliminary data.</text>
</comment>
<reference evidence="1" key="1">
    <citation type="submission" date="2020-07" db="EMBL/GenBank/DDBJ databases">
        <title>Multicomponent nature underlies the extraordinary mechanical properties of spider dragline silk.</title>
        <authorList>
            <person name="Kono N."/>
            <person name="Nakamura H."/>
            <person name="Mori M."/>
            <person name="Yoshida Y."/>
            <person name="Ohtoshi R."/>
            <person name="Malay A.D."/>
            <person name="Moran D.A.P."/>
            <person name="Tomita M."/>
            <person name="Numata K."/>
            <person name="Arakawa K."/>
        </authorList>
    </citation>
    <scope>NUCLEOTIDE SEQUENCE</scope>
</reference>
<keyword evidence="2" id="KW-1185">Reference proteome</keyword>
<protein>
    <submittedName>
        <fullName evidence="1">Uncharacterized protein</fullName>
    </submittedName>
</protein>
<organism evidence="1 2">
    <name type="scientific">Trichonephila clavata</name>
    <name type="common">Joro spider</name>
    <name type="synonym">Nephila clavata</name>
    <dbReference type="NCBI Taxonomy" id="2740835"/>
    <lineage>
        <taxon>Eukaryota</taxon>
        <taxon>Metazoa</taxon>
        <taxon>Ecdysozoa</taxon>
        <taxon>Arthropoda</taxon>
        <taxon>Chelicerata</taxon>
        <taxon>Arachnida</taxon>
        <taxon>Araneae</taxon>
        <taxon>Araneomorphae</taxon>
        <taxon>Entelegynae</taxon>
        <taxon>Araneoidea</taxon>
        <taxon>Nephilidae</taxon>
        <taxon>Trichonephila</taxon>
    </lineage>
</organism>
<dbReference type="Proteomes" id="UP000887116">
    <property type="component" value="Unassembled WGS sequence"/>
</dbReference>
<gene>
    <name evidence="1" type="ORF">TNCT_306071</name>
</gene>
<dbReference type="OrthoDB" id="5920448at2759"/>